<name>A0A7W5TV89_9MICC</name>
<accession>A0A7W5TV89</accession>
<evidence type="ECO:0008006" key="4">
    <source>
        <dbReference type="Google" id="ProtNLM"/>
    </source>
</evidence>
<gene>
    <name evidence="2" type="ORF">FHX47_001098</name>
</gene>
<evidence type="ECO:0000313" key="3">
    <source>
        <dbReference type="Proteomes" id="UP000547528"/>
    </source>
</evidence>
<dbReference type="EMBL" id="JACIBT010000002">
    <property type="protein sequence ID" value="MBB3667479.1"/>
    <property type="molecule type" value="Genomic_DNA"/>
</dbReference>
<organism evidence="2 3">
    <name type="scientific">Garicola koreensis</name>
    <dbReference type="NCBI Taxonomy" id="1262554"/>
    <lineage>
        <taxon>Bacteria</taxon>
        <taxon>Bacillati</taxon>
        <taxon>Actinomycetota</taxon>
        <taxon>Actinomycetes</taxon>
        <taxon>Micrococcales</taxon>
        <taxon>Micrococcaceae</taxon>
        <taxon>Garicola</taxon>
    </lineage>
</organism>
<proteinExistence type="predicted"/>
<evidence type="ECO:0000256" key="1">
    <source>
        <dbReference type="SAM" id="MobiDB-lite"/>
    </source>
</evidence>
<dbReference type="Proteomes" id="UP000547528">
    <property type="component" value="Unassembled WGS sequence"/>
</dbReference>
<protein>
    <recommendedName>
        <fullName evidence="4">DUF559 domain-containing protein</fullName>
    </recommendedName>
</protein>
<comment type="caution">
    <text evidence="2">The sequence shown here is derived from an EMBL/GenBank/DDBJ whole genome shotgun (WGS) entry which is preliminary data.</text>
</comment>
<dbReference type="AlphaFoldDB" id="A0A7W5TV89"/>
<dbReference type="InterPro" id="IPR011335">
    <property type="entry name" value="Restrct_endonuc-II-like"/>
</dbReference>
<keyword evidence="3" id="KW-1185">Reference proteome</keyword>
<sequence length="331" mass="37037">MSTVSPPPDRRRRPRDYPLPDHGISGARLRRRVSANDLRHAVSNGFLRRVAHDLYVPHHGPASAEESAQQTLRALTADTSRVVGHETAAALWGFPGFGLDAPYHLVHPRRRSRTRHSGLVISHNADVAEEFISLSHGLQLTSPAWTWTDLALKRSLLDGLILADQALRPPRPEYESRTSALAHHAELALAVKARGRVNGVRRLRSIQQLARVGADSPMETALRFSMHQAGLPEPAVNEWLCDERGNRVVQPDLSIWDYRVAIQYEGWEFHSAAGQMLKDVRRQEDTEALGWLEVRITKEHMRSRAAAAVAKIARALRSQGWRCPSTFGHAL</sequence>
<dbReference type="SUPFAM" id="SSF52980">
    <property type="entry name" value="Restriction endonuclease-like"/>
    <property type="match status" value="1"/>
</dbReference>
<feature type="region of interest" description="Disordered" evidence="1">
    <location>
        <begin position="1"/>
        <end position="24"/>
    </location>
</feature>
<reference evidence="2 3" key="1">
    <citation type="submission" date="2020-08" db="EMBL/GenBank/DDBJ databases">
        <title>Sequencing the genomes of 1000 actinobacteria strains.</title>
        <authorList>
            <person name="Klenk H.-P."/>
        </authorList>
    </citation>
    <scope>NUCLEOTIDE SEQUENCE [LARGE SCALE GENOMIC DNA]</scope>
    <source>
        <strain evidence="2 3">DSM 28238</strain>
    </source>
</reference>
<dbReference type="RefSeq" id="WP_183357908.1">
    <property type="nucleotide sequence ID" value="NZ_BAABKR010000001.1"/>
</dbReference>
<evidence type="ECO:0000313" key="2">
    <source>
        <dbReference type="EMBL" id="MBB3667479.1"/>
    </source>
</evidence>